<name>A0A8J6M005_9FIRM</name>
<dbReference type="InterPro" id="IPR001387">
    <property type="entry name" value="Cro/C1-type_HTH"/>
</dbReference>
<accession>A0A8J6M005</accession>
<keyword evidence="3" id="KW-1185">Reference proteome</keyword>
<evidence type="ECO:0000259" key="1">
    <source>
        <dbReference type="PROSITE" id="PS50943"/>
    </source>
</evidence>
<evidence type="ECO:0000313" key="2">
    <source>
        <dbReference type="EMBL" id="MBC3517188.1"/>
    </source>
</evidence>
<dbReference type="Proteomes" id="UP000597668">
    <property type="component" value="Unassembled WGS sequence"/>
</dbReference>
<sequence>MRTLYETLSSLCADRGIKPGKMCADLGFSRSTVSDLKMGRKKTLSSEYLAKISNYFGVSVDYLLGNETEKAPTLTKKDERDIARQLETLSQSLESGEGLMFDGDPLSDEARESILQAMKLGLEAAKLRNKEKYTPKKYKKG</sequence>
<dbReference type="PROSITE" id="PS50943">
    <property type="entry name" value="HTH_CROC1"/>
    <property type="match status" value="1"/>
</dbReference>
<dbReference type="EMBL" id="JACOGI010000003">
    <property type="protein sequence ID" value="MBC3517188.1"/>
    <property type="molecule type" value="Genomic_DNA"/>
</dbReference>
<dbReference type="InterPro" id="IPR010982">
    <property type="entry name" value="Lambda_DNA-bd_dom_sf"/>
</dbReference>
<gene>
    <name evidence="2" type="ORF">H8K20_12390</name>
</gene>
<dbReference type="SUPFAM" id="SSF47413">
    <property type="entry name" value="lambda repressor-like DNA-binding domains"/>
    <property type="match status" value="1"/>
</dbReference>
<dbReference type="SMART" id="SM00530">
    <property type="entry name" value="HTH_XRE"/>
    <property type="match status" value="1"/>
</dbReference>
<comment type="caution">
    <text evidence="2">The sequence shown here is derived from an EMBL/GenBank/DDBJ whole genome shotgun (WGS) entry which is preliminary data.</text>
</comment>
<dbReference type="Gene3D" id="1.10.260.40">
    <property type="entry name" value="lambda repressor-like DNA-binding domains"/>
    <property type="match status" value="1"/>
</dbReference>
<organism evidence="2 3">
    <name type="scientific">Neobittarella massiliensis</name>
    <name type="common">ex Bilen et al. 2018</name>
    <dbReference type="NCBI Taxonomy" id="2041842"/>
    <lineage>
        <taxon>Bacteria</taxon>
        <taxon>Bacillati</taxon>
        <taxon>Bacillota</taxon>
        <taxon>Clostridia</taxon>
        <taxon>Eubacteriales</taxon>
        <taxon>Oscillospiraceae</taxon>
        <taxon>Neobittarella (ex Bilen et al. 2018)</taxon>
    </lineage>
</organism>
<dbReference type="Pfam" id="PF13443">
    <property type="entry name" value="HTH_26"/>
    <property type="match status" value="1"/>
</dbReference>
<proteinExistence type="predicted"/>
<reference evidence="2" key="1">
    <citation type="submission" date="2020-08" db="EMBL/GenBank/DDBJ databases">
        <authorList>
            <person name="Liu C."/>
            <person name="Sun Q."/>
        </authorList>
    </citation>
    <scope>NUCLEOTIDE SEQUENCE</scope>
    <source>
        <strain evidence="2">NSJ-65</strain>
    </source>
</reference>
<feature type="domain" description="HTH cro/C1-type" evidence="1">
    <location>
        <begin position="8"/>
        <end position="63"/>
    </location>
</feature>
<dbReference type="RefSeq" id="WP_186488635.1">
    <property type="nucleotide sequence ID" value="NZ_JACOGI010000003.1"/>
</dbReference>
<evidence type="ECO:0000313" key="3">
    <source>
        <dbReference type="Proteomes" id="UP000597668"/>
    </source>
</evidence>
<dbReference type="GO" id="GO:0003677">
    <property type="term" value="F:DNA binding"/>
    <property type="evidence" value="ECO:0007669"/>
    <property type="project" value="InterPro"/>
</dbReference>
<dbReference type="AlphaFoldDB" id="A0A8J6M005"/>
<protein>
    <submittedName>
        <fullName evidence="2">XRE family transcriptional regulator</fullName>
    </submittedName>
</protein>
<dbReference type="CDD" id="cd00093">
    <property type="entry name" value="HTH_XRE"/>
    <property type="match status" value="1"/>
</dbReference>